<dbReference type="Gene3D" id="3.40.50.300">
    <property type="entry name" value="P-loop containing nucleotide triphosphate hydrolases"/>
    <property type="match status" value="1"/>
</dbReference>
<evidence type="ECO:0000256" key="7">
    <source>
        <dbReference type="RuleBase" id="RU365018"/>
    </source>
</evidence>
<dbReference type="GO" id="GO:0008476">
    <property type="term" value="F:protein-tyrosine sulfotransferase activity"/>
    <property type="evidence" value="ECO:0007669"/>
    <property type="project" value="UniProtKB-EC"/>
</dbReference>
<dbReference type="Pfam" id="PF13469">
    <property type="entry name" value="Sulfotransfer_3"/>
    <property type="match status" value="1"/>
</dbReference>
<comment type="function">
    <text evidence="1 7">Catalyzes the O-sulfation of tyrosine residues within acidic motifs of polypeptides, using 3'-phosphoadenylyl sulfate (PAPS) as cosubstrate.</text>
</comment>
<accession>E4XYB2</accession>
<proteinExistence type="inferred from homology"/>
<feature type="chain" id="PRO_5003190639" description="Protein-tyrosine sulfotransferase" evidence="8">
    <location>
        <begin position="20"/>
        <end position="418"/>
    </location>
</feature>
<evidence type="ECO:0000256" key="1">
    <source>
        <dbReference type="ARBA" id="ARBA00003886"/>
    </source>
</evidence>
<evidence type="ECO:0000256" key="2">
    <source>
        <dbReference type="ARBA" id="ARBA00009988"/>
    </source>
</evidence>
<feature type="signal peptide" evidence="8">
    <location>
        <begin position="1"/>
        <end position="19"/>
    </location>
</feature>
<evidence type="ECO:0000256" key="6">
    <source>
        <dbReference type="ARBA" id="ARBA00048460"/>
    </source>
</evidence>
<evidence type="ECO:0000256" key="5">
    <source>
        <dbReference type="ARBA" id="ARBA00023180"/>
    </source>
</evidence>
<dbReference type="PANTHER" id="PTHR12788:SF10">
    <property type="entry name" value="PROTEIN-TYROSINE SULFOTRANSFERASE"/>
    <property type="match status" value="1"/>
</dbReference>
<dbReference type="FunFam" id="3.40.50.300:FF:002853">
    <property type="entry name" value="Protein-tyrosine sulfotransferase"/>
    <property type="match status" value="1"/>
</dbReference>
<keyword evidence="10" id="KW-1185">Reference proteome</keyword>
<dbReference type="EMBL" id="FN653316">
    <property type="protein sequence ID" value="CBY14640.1"/>
    <property type="molecule type" value="Genomic_DNA"/>
</dbReference>
<dbReference type="InterPro" id="IPR026634">
    <property type="entry name" value="TPST-like"/>
</dbReference>
<reference evidence="9" key="1">
    <citation type="journal article" date="2010" name="Science">
        <title>Plasticity of animal genome architecture unmasked by rapid evolution of a pelagic tunicate.</title>
        <authorList>
            <person name="Denoeud F."/>
            <person name="Henriet S."/>
            <person name="Mungpakdee S."/>
            <person name="Aury J.M."/>
            <person name="Da Silva C."/>
            <person name="Brinkmann H."/>
            <person name="Mikhaleva J."/>
            <person name="Olsen L.C."/>
            <person name="Jubin C."/>
            <person name="Canestro C."/>
            <person name="Bouquet J.M."/>
            <person name="Danks G."/>
            <person name="Poulain J."/>
            <person name="Campsteijn C."/>
            <person name="Adamski M."/>
            <person name="Cross I."/>
            <person name="Yadetie F."/>
            <person name="Muffato M."/>
            <person name="Louis A."/>
            <person name="Butcher S."/>
            <person name="Tsagkogeorga G."/>
            <person name="Konrad A."/>
            <person name="Singh S."/>
            <person name="Jensen M.F."/>
            <person name="Cong E.H."/>
            <person name="Eikeseth-Otteraa H."/>
            <person name="Noel B."/>
            <person name="Anthouard V."/>
            <person name="Porcel B.M."/>
            <person name="Kachouri-Lafond R."/>
            <person name="Nishino A."/>
            <person name="Ugolini M."/>
            <person name="Chourrout P."/>
            <person name="Nishida H."/>
            <person name="Aasland R."/>
            <person name="Huzurbazar S."/>
            <person name="Westhof E."/>
            <person name="Delsuc F."/>
            <person name="Lehrach H."/>
            <person name="Reinhardt R."/>
            <person name="Weissenbach J."/>
            <person name="Roy S.W."/>
            <person name="Artiguenave F."/>
            <person name="Postlethwait J.H."/>
            <person name="Manak J.R."/>
            <person name="Thompson E.M."/>
            <person name="Jaillon O."/>
            <person name="Du Pasquier L."/>
            <person name="Boudinot P."/>
            <person name="Liberles D.A."/>
            <person name="Volff J.N."/>
            <person name="Philippe H."/>
            <person name="Lenhard B."/>
            <person name="Roest Crollius H."/>
            <person name="Wincker P."/>
            <person name="Chourrout D."/>
        </authorList>
    </citation>
    <scope>NUCLEOTIDE SEQUENCE [LARGE SCALE GENOMIC DNA]</scope>
</reference>
<gene>
    <name evidence="9" type="ORF">GSOID_T00009687001</name>
</gene>
<evidence type="ECO:0000313" key="10">
    <source>
        <dbReference type="Proteomes" id="UP000001307"/>
    </source>
</evidence>
<keyword evidence="5" id="KW-0325">Glycoprotein</keyword>
<dbReference type="PANTHER" id="PTHR12788">
    <property type="entry name" value="PROTEIN-TYROSINE SULFOTRANSFERASE 2"/>
    <property type="match status" value="1"/>
</dbReference>
<evidence type="ECO:0000256" key="3">
    <source>
        <dbReference type="ARBA" id="ARBA00022679"/>
    </source>
</evidence>
<name>E4XYB2_OIKDI</name>
<keyword evidence="4" id="KW-1015">Disulfide bond</keyword>
<organism evidence="9">
    <name type="scientific">Oikopleura dioica</name>
    <name type="common">Tunicate</name>
    <dbReference type="NCBI Taxonomy" id="34765"/>
    <lineage>
        <taxon>Eukaryota</taxon>
        <taxon>Metazoa</taxon>
        <taxon>Chordata</taxon>
        <taxon>Tunicata</taxon>
        <taxon>Appendicularia</taxon>
        <taxon>Copelata</taxon>
        <taxon>Oikopleuridae</taxon>
        <taxon>Oikopleura</taxon>
    </lineage>
</organism>
<comment type="similarity">
    <text evidence="2 7">Belongs to the protein sulfotransferase family.</text>
</comment>
<comment type="catalytic activity">
    <reaction evidence="6 7">
        <text>L-tyrosyl-[protein] + 3'-phosphoadenylyl sulfate = O-sulfo-L-tyrosine-[protein] + adenosine 3',5'-bisphosphate + H(+)</text>
        <dbReference type="Rhea" id="RHEA:16801"/>
        <dbReference type="Rhea" id="RHEA-COMP:10136"/>
        <dbReference type="Rhea" id="RHEA-COMP:11688"/>
        <dbReference type="ChEBI" id="CHEBI:15378"/>
        <dbReference type="ChEBI" id="CHEBI:46858"/>
        <dbReference type="ChEBI" id="CHEBI:58339"/>
        <dbReference type="ChEBI" id="CHEBI:58343"/>
        <dbReference type="ChEBI" id="CHEBI:65286"/>
        <dbReference type="EC" id="2.8.2.20"/>
    </reaction>
</comment>
<evidence type="ECO:0000256" key="4">
    <source>
        <dbReference type="ARBA" id="ARBA00023157"/>
    </source>
</evidence>
<dbReference type="AlphaFoldDB" id="E4XYB2"/>
<dbReference type="EC" id="2.8.2.20" evidence="7"/>
<dbReference type="GO" id="GO:0005794">
    <property type="term" value="C:Golgi apparatus"/>
    <property type="evidence" value="ECO:0007669"/>
    <property type="project" value="TreeGrafter"/>
</dbReference>
<keyword evidence="8" id="KW-0732">Signal</keyword>
<evidence type="ECO:0000256" key="8">
    <source>
        <dbReference type="SAM" id="SignalP"/>
    </source>
</evidence>
<dbReference type="OrthoDB" id="545675at2759"/>
<keyword evidence="3 7" id="KW-0808">Transferase</keyword>
<protein>
    <recommendedName>
        <fullName evidence="7">Protein-tyrosine sulfotransferase</fullName>
        <ecNumber evidence="7">2.8.2.20</ecNumber>
    </recommendedName>
</protein>
<evidence type="ECO:0000313" key="9">
    <source>
        <dbReference type="EMBL" id="CBY14640.1"/>
    </source>
</evidence>
<dbReference type="SUPFAM" id="SSF52540">
    <property type="entry name" value="P-loop containing nucleoside triphosphate hydrolases"/>
    <property type="match status" value="1"/>
</dbReference>
<sequence length="418" mass="47973">MPTVITPLSVCYFLSLILAYYLGKNFPDPNCFKASIDNRPIRLKKIEELTDAEIKKVRAQQAPCHYGNCTAREYKAIEWPDVDDQHPIIWVGGMPRSGTTLMRAILDVHPDVRCGEETRVIPRVMMVRKSMKSATHMKESAFSQNALSSEGEEAMNEGVKRFILEVIEKHGPISRRLCNKDPFALKFMTELTSWYPNSKFIYMLRDARSVAHSIISRKVTITGYDLTNYTDVIHRWDLAHQQMWQQCQDLGPKICMPVHYEHLILEKEQVLRKIAEFLGLKWFDGLIHHEEHIGSDISLSSLERSTDQVVKATYTTALSSWEGIIPEEDLKNVERVAPLMKIFGYKPEVHVGSYEHFISKTSQMLHLEFLRNEIRNAYKPAKPAKKLPPKAVMKPTLAQFVANSEKKNSSRKAISTEL</sequence>
<dbReference type="InterPro" id="IPR027417">
    <property type="entry name" value="P-loop_NTPase"/>
</dbReference>
<dbReference type="InParanoid" id="E4XYB2"/>
<dbReference type="Proteomes" id="UP000001307">
    <property type="component" value="Unassembled WGS sequence"/>
</dbReference>